<organism evidence="1">
    <name type="scientific">Siphoviridae sp. cto3L1</name>
    <dbReference type="NCBI Taxonomy" id="2827942"/>
    <lineage>
        <taxon>Viruses</taxon>
        <taxon>Duplodnaviria</taxon>
        <taxon>Heunggongvirae</taxon>
        <taxon>Uroviricota</taxon>
        <taxon>Caudoviricetes</taxon>
    </lineage>
</organism>
<name>A0A8S5SRD8_9CAUD</name>
<accession>A0A8S5SRD8</accession>
<reference evidence="1" key="1">
    <citation type="journal article" date="2021" name="Proc. Natl. Acad. Sci. U.S.A.">
        <title>A Catalog of Tens of Thousands of Viruses from Human Metagenomes Reveals Hidden Associations with Chronic Diseases.</title>
        <authorList>
            <person name="Tisza M.J."/>
            <person name="Buck C.B."/>
        </authorList>
    </citation>
    <scope>NUCLEOTIDE SEQUENCE</scope>
    <source>
        <strain evidence="1">Cto3L1</strain>
    </source>
</reference>
<evidence type="ECO:0000313" key="1">
    <source>
        <dbReference type="EMBL" id="DAF53255.1"/>
    </source>
</evidence>
<proteinExistence type="predicted"/>
<protein>
    <submittedName>
        <fullName evidence="1">Uncharacterized protein</fullName>
    </submittedName>
</protein>
<sequence length="58" mass="6847">MEYKRVIQEFPNGTNINLIPILTPEEEEKRHQRLNDAAVRLLLAQEKKDKEKQMKVAT</sequence>
<dbReference type="EMBL" id="BK032650">
    <property type="protein sequence ID" value="DAF53255.1"/>
    <property type="molecule type" value="Genomic_DNA"/>
</dbReference>